<dbReference type="PROSITE" id="PS50003">
    <property type="entry name" value="PH_DOMAIN"/>
    <property type="match status" value="1"/>
</dbReference>
<sequence>MAQFDGTNENSHCLKSSRVTNLHCCFGDSPTVNNLISQIQTIRSQEVQSNSAQDCGGLGESSDSVNQLEDCSPPTDISSALRSVALMPKLDLKDLLSPHRLKLFSGHGLKEDDHILSPLDDQDKSTDRLWAADPAEEEGLSVSFQSKFIHRFPLYQEYFLQALNDDLRRLNKTFESGQITPRHLSGVLPQFAAQCFSVATSLQLHPPEATQSPPSPQAVRVTPCTLWQDLEEVKESGLLSILTTREIRLQETMFELIGSEASYLRSLGVAVNHFYASKALKQTLTQMEHHVLFSNIRGVMAASEKFFIDLEKRLSEGVSMSQVGDIVLQHCSKFHSLYVPYVTNMMYQERLFSHLLQENRDFLNSLEELESDPVCQRQRLKSFIVLPFQRITRIKLLLESILKLTEPDSHSISNLKKAIEAIHEMVTECNNRVREMKQIEELVCLEMLLDFGNVKLVPLVVSGRFLVHQGPMRQLTVEVTYRPRLSFMSIYLHLLNDLLIISSKKAPMFTVMDHASASHVHVQHLNAEVLGLPPNSFLLHLSQSHTGQPTAMILVANTRSDKEEWMKALASKQ</sequence>
<dbReference type="SMART" id="SM00325">
    <property type="entry name" value="RhoGEF"/>
    <property type="match status" value="1"/>
</dbReference>
<gene>
    <name evidence="4" type="ORF">VZT92_013018</name>
</gene>
<feature type="domain" description="DH" evidence="3">
    <location>
        <begin position="248"/>
        <end position="432"/>
    </location>
</feature>
<dbReference type="Gene3D" id="2.30.29.30">
    <property type="entry name" value="Pleckstrin-homology domain (PH domain)/Phosphotyrosine-binding domain (PTB)"/>
    <property type="match status" value="1"/>
</dbReference>
<dbReference type="GO" id="GO:0005085">
    <property type="term" value="F:guanyl-nucleotide exchange factor activity"/>
    <property type="evidence" value="ECO:0007669"/>
    <property type="project" value="InterPro"/>
</dbReference>
<reference evidence="4 5" key="1">
    <citation type="journal article" date="2024" name="Genome Biol. Evol.">
        <title>Chromosome-level genome assembly of the viviparous eelpout Zoarces viviparus.</title>
        <authorList>
            <person name="Fuhrmann N."/>
            <person name="Brasseur M.V."/>
            <person name="Bakowski C.E."/>
            <person name="Podsiadlowski L."/>
            <person name="Prost S."/>
            <person name="Krehenwinkel H."/>
            <person name="Mayer C."/>
        </authorList>
    </citation>
    <scope>NUCLEOTIDE SEQUENCE [LARGE SCALE GENOMIC DNA]</scope>
    <source>
        <strain evidence="4">NO-MEL_2022_Ind0_liver</strain>
    </source>
</reference>
<name>A0AAW1F1I8_ZOAVI</name>
<dbReference type="EMBL" id="JBCEZU010000111">
    <property type="protein sequence ID" value="KAK9528884.1"/>
    <property type="molecule type" value="Genomic_DNA"/>
</dbReference>
<dbReference type="InterPro" id="IPR011993">
    <property type="entry name" value="PH-like_dom_sf"/>
</dbReference>
<accession>A0AAW1F1I8</accession>
<dbReference type="PANTHER" id="PTHR12845:SF2">
    <property type="entry name" value="DH DOMAIN-CONTAINING PROTEIN-RELATED"/>
    <property type="match status" value="1"/>
</dbReference>
<protein>
    <submittedName>
        <fullName evidence="4">Uncharacterized protein</fullName>
    </submittedName>
</protein>
<dbReference type="GO" id="GO:0005634">
    <property type="term" value="C:nucleus"/>
    <property type="evidence" value="ECO:0007669"/>
    <property type="project" value="TreeGrafter"/>
</dbReference>
<feature type="compositionally biased region" description="Polar residues" evidence="1">
    <location>
        <begin position="61"/>
        <end position="72"/>
    </location>
</feature>
<dbReference type="InterPro" id="IPR001849">
    <property type="entry name" value="PH_domain"/>
</dbReference>
<evidence type="ECO:0000259" key="3">
    <source>
        <dbReference type="PROSITE" id="PS50010"/>
    </source>
</evidence>
<dbReference type="PROSITE" id="PS50010">
    <property type="entry name" value="DH_2"/>
    <property type="match status" value="1"/>
</dbReference>
<evidence type="ECO:0000256" key="1">
    <source>
        <dbReference type="SAM" id="MobiDB-lite"/>
    </source>
</evidence>
<evidence type="ECO:0000259" key="2">
    <source>
        <dbReference type="PROSITE" id="PS50003"/>
    </source>
</evidence>
<keyword evidence="5" id="KW-1185">Reference proteome</keyword>
<dbReference type="CDD" id="cd01221">
    <property type="entry name" value="PH_ephexin"/>
    <property type="match status" value="1"/>
</dbReference>
<dbReference type="Proteomes" id="UP001488805">
    <property type="component" value="Unassembled WGS sequence"/>
</dbReference>
<evidence type="ECO:0000313" key="4">
    <source>
        <dbReference type="EMBL" id="KAK9528884.1"/>
    </source>
</evidence>
<dbReference type="CDD" id="cd00160">
    <property type="entry name" value="RhoGEF"/>
    <property type="match status" value="1"/>
</dbReference>
<proteinExistence type="predicted"/>
<dbReference type="Pfam" id="PF00621">
    <property type="entry name" value="RhoGEF"/>
    <property type="match status" value="1"/>
</dbReference>
<dbReference type="InterPro" id="IPR035899">
    <property type="entry name" value="DBL_dom_sf"/>
</dbReference>
<dbReference type="Gene3D" id="1.20.900.10">
    <property type="entry name" value="Dbl homology (DH) domain"/>
    <property type="match status" value="1"/>
</dbReference>
<organism evidence="4 5">
    <name type="scientific">Zoarces viviparus</name>
    <name type="common">Viviparous eelpout</name>
    <name type="synonym">Blennius viviparus</name>
    <dbReference type="NCBI Taxonomy" id="48416"/>
    <lineage>
        <taxon>Eukaryota</taxon>
        <taxon>Metazoa</taxon>
        <taxon>Chordata</taxon>
        <taxon>Craniata</taxon>
        <taxon>Vertebrata</taxon>
        <taxon>Euteleostomi</taxon>
        <taxon>Actinopterygii</taxon>
        <taxon>Neopterygii</taxon>
        <taxon>Teleostei</taxon>
        <taxon>Neoteleostei</taxon>
        <taxon>Acanthomorphata</taxon>
        <taxon>Eupercaria</taxon>
        <taxon>Perciformes</taxon>
        <taxon>Cottioidei</taxon>
        <taxon>Zoarcales</taxon>
        <taxon>Zoarcidae</taxon>
        <taxon>Zoarcinae</taxon>
        <taxon>Zoarces</taxon>
    </lineage>
</organism>
<dbReference type="SUPFAM" id="SSF50729">
    <property type="entry name" value="PH domain-like"/>
    <property type="match status" value="1"/>
</dbReference>
<feature type="domain" description="PH" evidence="2">
    <location>
        <begin position="465"/>
        <end position="573"/>
    </location>
</feature>
<comment type="caution">
    <text evidence="4">The sequence shown here is derived from an EMBL/GenBank/DDBJ whole genome shotgun (WGS) entry which is preliminary data.</text>
</comment>
<dbReference type="InterPro" id="IPR000219">
    <property type="entry name" value="DH_dom"/>
</dbReference>
<dbReference type="AlphaFoldDB" id="A0AAW1F1I8"/>
<dbReference type="InterPro" id="IPR047270">
    <property type="entry name" value="PH_ephexin"/>
</dbReference>
<dbReference type="SUPFAM" id="SSF48065">
    <property type="entry name" value="DBL homology domain (DH-domain)"/>
    <property type="match status" value="1"/>
</dbReference>
<dbReference type="PANTHER" id="PTHR12845">
    <property type="entry name" value="GUANINE NUCLEOTIDE EXCHANGE FACTOR"/>
    <property type="match status" value="1"/>
</dbReference>
<dbReference type="GO" id="GO:0005737">
    <property type="term" value="C:cytoplasm"/>
    <property type="evidence" value="ECO:0007669"/>
    <property type="project" value="TreeGrafter"/>
</dbReference>
<feature type="region of interest" description="Disordered" evidence="1">
    <location>
        <begin position="51"/>
        <end position="72"/>
    </location>
</feature>
<evidence type="ECO:0000313" key="5">
    <source>
        <dbReference type="Proteomes" id="UP001488805"/>
    </source>
</evidence>
<dbReference type="InterPro" id="IPR047271">
    <property type="entry name" value="Ephexin-like"/>
</dbReference>